<gene>
    <name evidence="1" type="ORF">GM51_16005</name>
</gene>
<dbReference type="Gene3D" id="3.20.20.370">
    <property type="entry name" value="Glycoside hydrolase/deacetylase"/>
    <property type="match status" value="1"/>
</dbReference>
<dbReference type="AlphaFoldDB" id="A0A094PTA8"/>
<sequence length="262" mass="29381">MSQIVVSLHDVAPATAELSRRWLELLETLGVRASLLVVPGRWNGQELSQSSAFVDWLHAAESRGHEIVQHGLLHTRDMNFASTSNRSRIGQLLGRGCQEFWELPYEEAFKRLVHGKSIMAKCGFQTTGFVAPAWMMSDGTLDALRDTGFQYTNDHTHLINTQTGAKKFVVITSQRPRSLLSRPGIAVTNGIAKYAETRGKPLRIAIHPADLMSPRLREANLKLITQFLSRGYVSMTYDEMCTLEFPSSPHSKSANYERDHLT</sequence>
<comment type="caution">
    <text evidence="1">The sequence shown here is derived from an EMBL/GenBank/DDBJ whole genome shotgun (WGS) entry which is preliminary data.</text>
</comment>
<evidence type="ECO:0000313" key="1">
    <source>
        <dbReference type="EMBL" id="KGA14955.1"/>
    </source>
</evidence>
<protein>
    <recommendedName>
        <fullName evidence="2">NodB homology domain-containing protein</fullName>
    </recommendedName>
</protein>
<dbReference type="Pfam" id="PF10096">
    <property type="entry name" value="DUF2334"/>
    <property type="match status" value="1"/>
</dbReference>
<dbReference type="GO" id="GO:0005975">
    <property type="term" value="P:carbohydrate metabolic process"/>
    <property type="evidence" value="ECO:0007669"/>
    <property type="project" value="InterPro"/>
</dbReference>
<dbReference type="SUPFAM" id="SSF88713">
    <property type="entry name" value="Glycoside hydrolase/deacetylase"/>
    <property type="match status" value="1"/>
</dbReference>
<accession>A0A094PTA8</accession>
<name>A0A094PTA8_9ZZZZ</name>
<proteinExistence type="predicted"/>
<dbReference type="InterPro" id="IPR018763">
    <property type="entry name" value="DUF2334"/>
</dbReference>
<dbReference type="InterPro" id="IPR011330">
    <property type="entry name" value="Glyco_hydro/deAcase_b/a-brl"/>
</dbReference>
<organism evidence="1">
    <name type="scientific">freshwater metagenome</name>
    <dbReference type="NCBI Taxonomy" id="449393"/>
    <lineage>
        <taxon>unclassified sequences</taxon>
        <taxon>metagenomes</taxon>
        <taxon>ecological metagenomes</taxon>
    </lineage>
</organism>
<dbReference type="EMBL" id="JNSL01000130">
    <property type="protein sequence ID" value="KGA14955.1"/>
    <property type="molecule type" value="Genomic_DNA"/>
</dbReference>
<dbReference type="CDD" id="cd11374">
    <property type="entry name" value="CE4_u10"/>
    <property type="match status" value="1"/>
</dbReference>
<evidence type="ECO:0008006" key="2">
    <source>
        <dbReference type="Google" id="ProtNLM"/>
    </source>
</evidence>
<reference evidence="1" key="1">
    <citation type="submission" date="2014-06" db="EMBL/GenBank/DDBJ databases">
        <title>Key roles for freshwater Actinobacteria revealed by deep metagenomic sequencing.</title>
        <authorList>
            <person name="Ghai R."/>
            <person name="Mizuno C.M."/>
            <person name="Picazo A."/>
            <person name="Camacho A."/>
            <person name="Rodriguez-Valera F."/>
        </authorList>
    </citation>
    <scope>NUCLEOTIDE SEQUENCE</scope>
</reference>